<dbReference type="InterPro" id="IPR003598">
    <property type="entry name" value="Ig_sub2"/>
</dbReference>
<name>A0A834F715_ORYME</name>
<dbReference type="PROSITE" id="PS50835">
    <property type="entry name" value="IG_LIKE"/>
    <property type="match status" value="1"/>
</dbReference>
<dbReference type="InterPro" id="IPR003599">
    <property type="entry name" value="Ig_sub"/>
</dbReference>
<keyword evidence="2" id="KW-0325">Glycoprotein</keyword>
<evidence type="ECO:0000256" key="2">
    <source>
        <dbReference type="ARBA" id="ARBA00023180"/>
    </source>
</evidence>
<proteinExistence type="predicted"/>
<evidence type="ECO:0000259" key="5">
    <source>
        <dbReference type="PROSITE" id="PS50835"/>
    </source>
</evidence>
<dbReference type="SUPFAM" id="SSF48726">
    <property type="entry name" value="Immunoglobulin"/>
    <property type="match status" value="2"/>
</dbReference>
<dbReference type="Proteomes" id="UP000646548">
    <property type="component" value="Unassembled WGS sequence"/>
</dbReference>
<dbReference type="PANTHER" id="PTHR11890">
    <property type="entry name" value="INTERLEUKIN-1 RECEPTOR FAMILY MEMBER"/>
    <property type="match status" value="1"/>
</dbReference>
<evidence type="ECO:0000313" key="6">
    <source>
        <dbReference type="EMBL" id="KAF6723241.1"/>
    </source>
</evidence>
<dbReference type="InterPro" id="IPR013106">
    <property type="entry name" value="Ig_V-set"/>
</dbReference>
<feature type="chain" id="PRO_5032478015" description="Ig-like domain-containing protein" evidence="4">
    <location>
        <begin position="21"/>
        <end position="196"/>
    </location>
</feature>
<dbReference type="Pfam" id="PF07686">
    <property type="entry name" value="V-set"/>
    <property type="match status" value="1"/>
</dbReference>
<dbReference type="InterPro" id="IPR015621">
    <property type="entry name" value="IL-1_rcpt_fam"/>
</dbReference>
<keyword evidence="4" id="KW-0732">Signal</keyword>
<feature type="signal peptide" evidence="4">
    <location>
        <begin position="1"/>
        <end position="20"/>
    </location>
</feature>
<evidence type="ECO:0000256" key="3">
    <source>
        <dbReference type="ARBA" id="ARBA00023319"/>
    </source>
</evidence>
<dbReference type="Gene3D" id="2.60.40.10">
    <property type="entry name" value="Immunoglobulins"/>
    <property type="match status" value="2"/>
</dbReference>
<dbReference type="PANTHER" id="PTHR11890:SF19">
    <property type="entry name" value="SINGLE IG IL-1-RELATED RECEPTOR"/>
    <property type="match status" value="1"/>
</dbReference>
<dbReference type="InterPro" id="IPR013783">
    <property type="entry name" value="Ig-like_fold"/>
</dbReference>
<feature type="domain" description="Ig-like" evidence="5">
    <location>
        <begin position="1"/>
        <end position="109"/>
    </location>
</feature>
<keyword evidence="1" id="KW-1015">Disulfide bond</keyword>
<organism evidence="6 7">
    <name type="scientific">Oryzias melastigma</name>
    <name type="common">Marine medaka</name>
    <dbReference type="NCBI Taxonomy" id="30732"/>
    <lineage>
        <taxon>Eukaryota</taxon>
        <taxon>Metazoa</taxon>
        <taxon>Chordata</taxon>
        <taxon>Craniata</taxon>
        <taxon>Vertebrata</taxon>
        <taxon>Euteleostomi</taxon>
        <taxon>Actinopterygii</taxon>
        <taxon>Neopterygii</taxon>
        <taxon>Teleostei</taxon>
        <taxon>Neoteleostei</taxon>
        <taxon>Acanthomorphata</taxon>
        <taxon>Ovalentaria</taxon>
        <taxon>Atherinomorphae</taxon>
        <taxon>Beloniformes</taxon>
        <taxon>Adrianichthyidae</taxon>
        <taxon>Oryziinae</taxon>
        <taxon>Oryzias</taxon>
    </lineage>
</organism>
<gene>
    <name evidence="6" type="ORF">FQA47_025080</name>
</gene>
<sequence>MNIKLCCCLMAFTLISYVAADVDHVVVNETRQIVLRCHQSVKGDVTWSREKDGRTSKIITISGDEDKKHTKDPRYYSQADKSLVITKVKSSDSGRYDCNNEPAAELTVIPSENHQSFAGTEIKTVRERKSVTLKCPDEDDDDLKWSRLFGEIRQGRIQIKDQKLIIKDARREDTGLYFCGGKPAVFLNVTRRRSTP</sequence>
<evidence type="ECO:0000256" key="4">
    <source>
        <dbReference type="SAM" id="SignalP"/>
    </source>
</evidence>
<keyword evidence="3" id="KW-0393">Immunoglobulin domain</keyword>
<comment type="caution">
    <text evidence="6">The sequence shown here is derived from an EMBL/GenBank/DDBJ whole genome shotgun (WGS) entry which is preliminary data.</text>
</comment>
<dbReference type="EMBL" id="WKFB01000436">
    <property type="protein sequence ID" value="KAF6723241.1"/>
    <property type="molecule type" value="Genomic_DNA"/>
</dbReference>
<evidence type="ECO:0000256" key="1">
    <source>
        <dbReference type="ARBA" id="ARBA00023157"/>
    </source>
</evidence>
<dbReference type="SMART" id="SM00408">
    <property type="entry name" value="IGc2"/>
    <property type="match status" value="2"/>
</dbReference>
<evidence type="ECO:0000313" key="7">
    <source>
        <dbReference type="Proteomes" id="UP000646548"/>
    </source>
</evidence>
<feature type="non-terminal residue" evidence="6">
    <location>
        <position position="1"/>
    </location>
</feature>
<reference evidence="6" key="1">
    <citation type="journal article" name="BMC Genomics">
        <title>Long-read sequencing and de novo genome assembly of marine medaka (Oryzias melastigma).</title>
        <authorList>
            <person name="Liang P."/>
            <person name="Saqib H.S.A."/>
            <person name="Ni X."/>
            <person name="Shen Y."/>
        </authorList>
    </citation>
    <scope>NUCLEOTIDE SEQUENCE</scope>
    <source>
        <strain evidence="6">Bigg-433</strain>
    </source>
</reference>
<protein>
    <recommendedName>
        <fullName evidence="5">Ig-like domain-containing protein</fullName>
    </recommendedName>
</protein>
<dbReference type="InterPro" id="IPR007110">
    <property type="entry name" value="Ig-like_dom"/>
</dbReference>
<dbReference type="InterPro" id="IPR036179">
    <property type="entry name" value="Ig-like_dom_sf"/>
</dbReference>
<accession>A0A834F715</accession>
<dbReference type="AlphaFoldDB" id="A0A834F715"/>
<dbReference type="SMART" id="SM00409">
    <property type="entry name" value="IG"/>
    <property type="match status" value="2"/>
</dbReference>